<organism evidence="2">
    <name type="scientific">Bostrychia tenella</name>
    <dbReference type="NCBI Taxonomy" id="324755"/>
    <lineage>
        <taxon>Eukaryota</taxon>
        <taxon>Rhodophyta</taxon>
        <taxon>Florideophyceae</taxon>
        <taxon>Rhodymeniophycidae</taxon>
        <taxon>Ceramiales</taxon>
        <taxon>Rhodomelaceae</taxon>
        <taxon>Bostrychia</taxon>
    </lineage>
</organism>
<dbReference type="Gene3D" id="3.30.70.1860">
    <property type="entry name" value="Uncharacterised protein family Ycf54"/>
    <property type="match status" value="1"/>
</dbReference>
<comment type="similarity">
    <text evidence="1">Belongs to the ycf54 family.</text>
</comment>
<dbReference type="RefSeq" id="YP_009392600.1">
    <property type="nucleotide sequence ID" value="NC_035264.1"/>
</dbReference>
<dbReference type="GeneID" id="33354161"/>
<evidence type="ECO:0008006" key="3">
    <source>
        <dbReference type="Google" id="ProtNLM"/>
    </source>
</evidence>
<accession>A0A1Z1M5F4</accession>
<gene>
    <name evidence="2" type="primary">ycf54</name>
</gene>
<keyword evidence="2" id="KW-0934">Plastid</keyword>
<evidence type="ECO:0000313" key="2">
    <source>
        <dbReference type="EMBL" id="ARW61162.1"/>
    </source>
</evidence>
<dbReference type="PANTHER" id="PTHR35319:SF2">
    <property type="entry name" value="YCF54"/>
    <property type="match status" value="1"/>
</dbReference>
<dbReference type="Pfam" id="PF10674">
    <property type="entry name" value="Ycf54"/>
    <property type="match status" value="1"/>
</dbReference>
<evidence type="ECO:0000256" key="1">
    <source>
        <dbReference type="ARBA" id="ARBA00043978"/>
    </source>
</evidence>
<dbReference type="EMBL" id="MF101417">
    <property type="protein sequence ID" value="ARW61162.1"/>
    <property type="molecule type" value="Genomic_DNA"/>
</dbReference>
<proteinExistence type="inferred from homology"/>
<dbReference type="InterPro" id="IPR019616">
    <property type="entry name" value="Ycf54"/>
</dbReference>
<dbReference type="AlphaFoldDB" id="A0A1Z1M5F4"/>
<geneLocation type="chloroplast" evidence="2"/>
<reference evidence="2" key="1">
    <citation type="journal article" date="2017" name="J. Phycol.">
        <title>Analysis of chloroplast genomes and a supermatrix inform reclassification of the Rhodomelaceae (Rhodophyta).</title>
        <authorList>
            <person name="Diaz-Tapia P."/>
            <person name="Maggs C.A."/>
            <person name="West J.A."/>
            <person name="Verbruggen H."/>
        </authorList>
    </citation>
    <scope>NUCLEOTIDE SEQUENCE</scope>
    <source>
        <strain evidence="2">JW3079</strain>
    </source>
</reference>
<dbReference type="PANTHER" id="PTHR35319">
    <property type="match status" value="1"/>
</dbReference>
<sequence>MYDYYFALASKNFLLSQEPVEEILRERTQYYKANDKEIDFWFVINPGFVYSLKFKNELLCISDSFAAIISLDQQFIQWLKLRIGFVQIGSFQSQSIFIPNVKKI</sequence>
<name>A0A1Z1M5F4_9FLOR</name>
<dbReference type="InterPro" id="IPR038409">
    <property type="entry name" value="Ycf54-like_sf"/>
</dbReference>
<protein>
    <recommendedName>
        <fullName evidence="3">Ycf54</fullName>
    </recommendedName>
</protein>
<keyword evidence="2" id="KW-0150">Chloroplast</keyword>